<accession>A0ABS1GKC4</accession>
<gene>
    <name evidence="1" type="ORF">GWK41_09850</name>
</gene>
<dbReference type="EMBL" id="JAACYA010000002">
    <property type="protein sequence ID" value="MBK3333370.1"/>
    <property type="molecule type" value="Genomic_DNA"/>
</dbReference>
<comment type="caution">
    <text evidence="1">The sequence shown here is derived from an EMBL/GenBank/DDBJ whole genome shotgun (WGS) entry which is preliminary data.</text>
</comment>
<dbReference type="InterPro" id="IPR023614">
    <property type="entry name" value="Porin_dom_sf"/>
</dbReference>
<evidence type="ECO:0000313" key="1">
    <source>
        <dbReference type="EMBL" id="MBK3333370.1"/>
    </source>
</evidence>
<sequence length="367" mass="42577">MKRFLTGLLCLFTVSYGDQLPEILVIPDFSYVYRDISDDRYSSLSVPNFVEHVRHQEHGFNQENGFNLNYAEFKIDYHMENIFFRSVLHFTENKVDIDEAYISLPQLPYDITAKVGKFRSEIGIINSRHQHRWFFTDIPLIYQLIFGCHGLSEKGAQIEIKKSHGKTGIEVLQGENENSFGYQAIPEYSIKESKAPNLFVFYLKLLDTESSFKPSAGFSFLKGTYRNVEEPSHGDTQIYGWDFSFLVKGLKFQGELFYRNISGETYNPVKTPFTKKQAGYYLQTVYPINRNVSAGVRYENIFKNQLDGSDITKNLEKFSLSVNLLPVENIKIRLQYSYDRSKFFEGRRKGINQITVEITAFAGKHHH</sequence>
<dbReference type="RefSeq" id="WP_200674986.1">
    <property type="nucleotide sequence ID" value="NZ_JAACYA010000002.1"/>
</dbReference>
<organism evidence="1 2">
    <name type="scientific">Persephonella atlantica</name>
    <dbReference type="NCBI Taxonomy" id="2699429"/>
    <lineage>
        <taxon>Bacteria</taxon>
        <taxon>Pseudomonadati</taxon>
        <taxon>Aquificota</taxon>
        <taxon>Aquificia</taxon>
        <taxon>Aquificales</taxon>
        <taxon>Hydrogenothermaceae</taxon>
        <taxon>Persephonella</taxon>
    </lineage>
</organism>
<dbReference type="SUPFAM" id="SSF56935">
    <property type="entry name" value="Porins"/>
    <property type="match status" value="1"/>
</dbReference>
<proteinExistence type="predicted"/>
<evidence type="ECO:0000313" key="2">
    <source>
        <dbReference type="Proteomes" id="UP000772812"/>
    </source>
</evidence>
<dbReference type="Proteomes" id="UP000772812">
    <property type="component" value="Unassembled WGS sequence"/>
</dbReference>
<protein>
    <recommendedName>
        <fullName evidence="3">Porin</fullName>
    </recommendedName>
</protein>
<dbReference type="Gene3D" id="2.40.160.10">
    <property type="entry name" value="Porin"/>
    <property type="match status" value="1"/>
</dbReference>
<name>A0ABS1GKC4_9AQUI</name>
<evidence type="ECO:0008006" key="3">
    <source>
        <dbReference type="Google" id="ProtNLM"/>
    </source>
</evidence>
<reference evidence="1 2" key="1">
    <citation type="journal article" date="2021" name="Syst. Appl. Microbiol.">
        <title>Persephonella atlantica sp. nov.: How to adapt to physico-chemical gradients in high temperature hydrothermal habitats.</title>
        <authorList>
            <person name="Francois D.X."/>
            <person name="Godfroy A."/>
            <person name="Mathien C."/>
            <person name="Aube J."/>
            <person name="Cathalot C."/>
            <person name="Lesongeur F."/>
            <person name="L'Haridon S."/>
            <person name="Philippon X."/>
            <person name="Roussel E.G."/>
        </authorList>
    </citation>
    <scope>NUCLEOTIDE SEQUENCE [LARGE SCALE GENOMIC DNA]</scope>
    <source>
        <strain evidence="1 2">MO1340</strain>
    </source>
</reference>
<keyword evidence="2" id="KW-1185">Reference proteome</keyword>